<accession>A0A0A7NQ62</accession>
<protein>
    <submittedName>
        <fullName evidence="1">Uncharacterized protein</fullName>
    </submittedName>
</protein>
<dbReference type="EMBL" id="KP085586">
    <property type="protein sequence ID" value="AIZ95099.1"/>
    <property type="molecule type" value="Genomic_DNA"/>
</dbReference>
<dbReference type="RefSeq" id="YP_009113012.1">
    <property type="nucleotide sequence ID" value="NC_026010.1"/>
</dbReference>
<dbReference type="GeneID" id="22807800"/>
<proteinExistence type="predicted"/>
<evidence type="ECO:0000313" key="1">
    <source>
        <dbReference type="EMBL" id="AIZ95099.1"/>
    </source>
</evidence>
<dbReference type="Proteomes" id="UP000030926">
    <property type="component" value="Segment"/>
</dbReference>
<organism evidence="1 2">
    <name type="scientific">Shigella phage pSf-2</name>
    <dbReference type="NCBI Taxonomy" id="1572702"/>
    <lineage>
        <taxon>Viruses</taxon>
        <taxon>Duplodnaviria</taxon>
        <taxon>Heunggongvirae</taxon>
        <taxon>Uroviricota</taxon>
        <taxon>Caudoviricetes</taxon>
        <taxon>Drexlerviridae</taxon>
        <taxon>Tunavirinae</taxon>
        <taxon>Tunavirus</taxon>
        <taxon>Tunavirus PSf2</taxon>
    </lineage>
</organism>
<sequence length="81" mass="9103">MPEWNLALLLHRNETSKQESEMKKLTSNTKYEIIDGEAIIYARAKGSNKLTAAFKCHPATIDLIKEYGFKSAISKSLLCKA</sequence>
<reference evidence="1 2" key="2">
    <citation type="journal article" date="2016" name="Curr. Microbiol.">
        <title>Isolation and Comparative Genomic Analysis of T1-Like Shigella Bacteriophage pSf-2.</title>
        <authorList>
            <person name="Jun J.W."/>
            <person name="Kim H.J."/>
            <person name="Yun S.K."/>
            <person name="Chai J.Y."/>
            <person name="Lee B.C."/>
            <person name="Park S.C."/>
        </authorList>
    </citation>
    <scope>NUCLEOTIDE SEQUENCE [LARGE SCALE GENOMIC DNA]</scope>
</reference>
<name>A0A0A7NQ62_9CAUD</name>
<keyword evidence="2" id="KW-1185">Reference proteome</keyword>
<dbReference type="OrthoDB" id="39630at10239"/>
<gene>
    <name evidence="1" type="ORF">pSf2_074</name>
</gene>
<evidence type="ECO:0000313" key="2">
    <source>
        <dbReference type="Proteomes" id="UP000030926"/>
    </source>
</evidence>
<dbReference type="KEGG" id="vg:22807800"/>
<reference evidence="2" key="1">
    <citation type="submission" date="2014-10" db="EMBL/GenBank/DDBJ databases">
        <title>Characterization and complete genome sequence of the Shigella flexneri bacteriophage pSf-2.</title>
        <authorList>
            <person name="Jun J.W."/>
            <person name="Park S.C."/>
        </authorList>
    </citation>
    <scope>NUCLEOTIDE SEQUENCE [LARGE SCALE GENOMIC DNA]</scope>
</reference>